<gene>
    <name evidence="2" type="ORF">E5S67_04604</name>
</gene>
<dbReference type="PANTHER" id="PTHR10098">
    <property type="entry name" value="RAPSYN-RELATED"/>
    <property type="match status" value="1"/>
</dbReference>
<dbReference type="RefSeq" id="WP_172190699.1">
    <property type="nucleotide sequence ID" value="NZ_CAWPPK010000003.1"/>
</dbReference>
<accession>A0ABX2D4V0</accession>
<evidence type="ECO:0000313" key="2">
    <source>
        <dbReference type="EMBL" id="NQE36838.1"/>
    </source>
</evidence>
<feature type="domain" description="CHAT" evidence="1">
    <location>
        <begin position="153"/>
        <end position="423"/>
    </location>
</feature>
<dbReference type="Pfam" id="PF12770">
    <property type="entry name" value="CHAT"/>
    <property type="match status" value="1"/>
</dbReference>
<protein>
    <recommendedName>
        <fullName evidence="1">CHAT domain-containing protein</fullName>
    </recommendedName>
</protein>
<organism evidence="2 3">
    <name type="scientific">Microcoleus asticus IPMA8</name>
    <dbReference type="NCBI Taxonomy" id="2563858"/>
    <lineage>
        <taxon>Bacteria</taxon>
        <taxon>Bacillati</taxon>
        <taxon>Cyanobacteriota</taxon>
        <taxon>Cyanophyceae</taxon>
        <taxon>Oscillatoriophycideae</taxon>
        <taxon>Oscillatoriales</taxon>
        <taxon>Microcoleaceae</taxon>
        <taxon>Microcoleus</taxon>
        <taxon>Microcoleus asticus</taxon>
    </lineage>
</organism>
<dbReference type="InterPro" id="IPR024983">
    <property type="entry name" value="CHAT_dom"/>
</dbReference>
<proteinExistence type="predicted"/>
<sequence length="426" mass="47413">MDKAAEELFEKFALKQRRELEDLYSVRATYQQGVKEVKAGKIRVTCSGVASVLRRKTNDLSGREVPSRFRYAPGSGVLVYAYEESHLHSWLIDETGLLAYHSKKINLEELEQCIQEQRSALGVERLQESRAPDYRKLGSVGKPKAGKSLDEVTDELSKILFAPPIASALKAIKHLIVVPVYSLGVVPFAMLKPFANKEVLIIEHMSISIAPSLFDIEQLFDDQNSWGGYSIKSPLVAGLSEFPQRGKYHFSPLPGVKKEVEAVAKELEIPALLDSQATKEVICAKAEHSDLIYIATHGFADGNEGYLVLWPGDNSDGIWSGQEIHDVRFENAYVAVLSACQTGLGRVHDAGMIGVARSFQMGGVPRVIVSLWSVKDEETAVFMVRLVRNMRQMMVAEALRQTALEMRNDYPDPLIWASFSLFGTPR</sequence>
<dbReference type="PANTHER" id="PTHR10098:SF108">
    <property type="entry name" value="TETRATRICOPEPTIDE REPEAT PROTEIN 28"/>
    <property type="match status" value="1"/>
</dbReference>
<reference evidence="2 3" key="1">
    <citation type="journal article" date="2020" name="Sci. Rep.">
        <title>A novel cyanobacterial geosmin producer, revising GeoA distribution and dispersion patterns in Bacteria.</title>
        <authorList>
            <person name="Churro C."/>
            <person name="Semedo-Aguiar A.P."/>
            <person name="Silva A.D."/>
            <person name="Pereira-Leal J.B."/>
            <person name="Leite R.B."/>
        </authorList>
    </citation>
    <scope>NUCLEOTIDE SEQUENCE [LARGE SCALE GENOMIC DNA]</scope>
    <source>
        <strain evidence="2 3">IPMA8</strain>
    </source>
</reference>
<evidence type="ECO:0000259" key="1">
    <source>
        <dbReference type="Pfam" id="PF12770"/>
    </source>
</evidence>
<comment type="caution">
    <text evidence="2">The sequence shown here is derived from an EMBL/GenBank/DDBJ whole genome shotgun (WGS) entry which is preliminary data.</text>
</comment>
<keyword evidence="3" id="KW-1185">Reference proteome</keyword>
<dbReference type="EMBL" id="SRRZ01000100">
    <property type="protein sequence ID" value="NQE36838.1"/>
    <property type="molecule type" value="Genomic_DNA"/>
</dbReference>
<dbReference type="Proteomes" id="UP000702425">
    <property type="component" value="Unassembled WGS sequence"/>
</dbReference>
<name>A0ABX2D4V0_9CYAN</name>
<evidence type="ECO:0000313" key="3">
    <source>
        <dbReference type="Proteomes" id="UP000702425"/>
    </source>
</evidence>